<protein>
    <submittedName>
        <fullName evidence="5">NADPH-dependent 2,4-dienoyl-CoA reductase/sulfur reductase-like enzyme</fullName>
    </submittedName>
</protein>
<dbReference type="AlphaFoldDB" id="A0A927R3B3"/>
<dbReference type="Gene3D" id="3.50.50.60">
    <property type="entry name" value="FAD/NAD(P)-binding domain"/>
    <property type="match status" value="3"/>
</dbReference>
<dbReference type="Proteomes" id="UP000649753">
    <property type="component" value="Unassembled WGS sequence"/>
</dbReference>
<organism evidence="5 6">
    <name type="scientific">Plantactinospora soyae</name>
    <dbReference type="NCBI Taxonomy" id="1544732"/>
    <lineage>
        <taxon>Bacteria</taxon>
        <taxon>Bacillati</taxon>
        <taxon>Actinomycetota</taxon>
        <taxon>Actinomycetes</taxon>
        <taxon>Micromonosporales</taxon>
        <taxon>Micromonosporaceae</taxon>
        <taxon>Plantactinospora</taxon>
    </lineage>
</organism>
<proteinExistence type="predicted"/>
<dbReference type="PIRSF" id="PIRSF037495">
    <property type="entry name" value="Opine_OX_OoxA/HcnB"/>
    <property type="match status" value="1"/>
</dbReference>
<gene>
    <name evidence="5" type="ORF">H4W31_007291</name>
</gene>
<dbReference type="PRINTS" id="PR00368">
    <property type="entry name" value="FADPNR"/>
</dbReference>
<dbReference type="Pfam" id="PF04324">
    <property type="entry name" value="Fer2_BFD"/>
    <property type="match status" value="1"/>
</dbReference>
<keyword evidence="6" id="KW-1185">Reference proteome</keyword>
<dbReference type="InterPro" id="IPR017224">
    <property type="entry name" value="Opine_Oxase_asu/HCN_bsu"/>
</dbReference>
<feature type="domain" description="BFD-like [2Fe-2S]-binding" evidence="3">
    <location>
        <begin position="419"/>
        <end position="471"/>
    </location>
</feature>
<dbReference type="InterPro" id="IPR007419">
    <property type="entry name" value="BFD-like_2Fe2S-bd_dom"/>
</dbReference>
<evidence type="ECO:0000259" key="3">
    <source>
        <dbReference type="Pfam" id="PF04324"/>
    </source>
</evidence>
<accession>A0A927R3B3</accession>
<dbReference type="PANTHER" id="PTHR42949">
    <property type="entry name" value="ANAEROBIC GLYCEROL-3-PHOSPHATE DEHYDROGENASE SUBUNIT B"/>
    <property type="match status" value="1"/>
</dbReference>
<dbReference type="Pfam" id="PF07992">
    <property type="entry name" value="Pyr_redox_2"/>
    <property type="match status" value="1"/>
</dbReference>
<comment type="caution">
    <text evidence="5">The sequence shown here is derived from an EMBL/GenBank/DDBJ whole genome shotgun (WGS) entry which is preliminary data.</text>
</comment>
<feature type="compositionally biased region" description="Low complexity" evidence="2">
    <location>
        <begin position="94"/>
        <end position="112"/>
    </location>
</feature>
<reference evidence="5" key="1">
    <citation type="submission" date="2020-10" db="EMBL/GenBank/DDBJ databases">
        <title>Sequencing the genomes of 1000 actinobacteria strains.</title>
        <authorList>
            <person name="Klenk H.-P."/>
        </authorList>
    </citation>
    <scope>NUCLEOTIDE SEQUENCE</scope>
    <source>
        <strain evidence="5">DSM 46832</strain>
    </source>
</reference>
<dbReference type="SUPFAM" id="SSF51905">
    <property type="entry name" value="FAD/NAD(P)-binding domain"/>
    <property type="match status" value="1"/>
</dbReference>
<name>A0A927R3B3_9ACTN</name>
<dbReference type="GO" id="GO:0016491">
    <property type="term" value="F:oxidoreductase activity"/>
    <property type="evidence" value="ECO:0007669"/>
    <property type="project" value="UniProtKB-KW"/>
</dbReference>
<evidence type="ECO:0000313" key="6">
    <source>
        <dbReference type="Proteomes" id="UP000649753"/>
    </source>
</evidence>
<evidence type="ECO:0000256" key="1">
    <source>
        <dbReference type="ARBA" id="ARBA00023002"/>
    </source>
</evidence>
<dbReference type="InterPro" id="IPR051691">
    <property type="entry name" value="Metab_Enz_Cyan_OpOx_G3PDH"/>
</dbReference>
<sequence length="504" mass="50681">MSATGAAPLAVVGAGPAGLAAAVAAADAGATVVVVDLGQRPGGQYLRQPTVAGVPATAHSRRADGLLRAALAHPRITFRTRHQVWSTSVEDGSADGNPAAAGASAANGRPAGDAGGGRPVDAGDGGPGGMTLRLIGPDGPATLTAPALVLAPGGHDRVVPFPGWDLPGVVTAGAAQALAKGQGVLVGRRVLVAGTGPFLLTVAVGLARAGARVAAVVEAAPLRRWARHPRAVAATPGKLVEAARYLGALRRLGVPVWRGQAVTEVREYDDGLRATVSQVDPDWAAGAVTRTVPVDAVCVGHGFTPSVELAVALGCATRVDPADGSLVVEVDQWGRSSVPGVLVAGEATGVGGADLAISEGRLAGLAAAHRLGLLDDAGLARAAAPVARRAVRQRRFAAALHEAHPVPAGWTGWLTDDTVVCRCEEVTAGRLRADVAAYGLDDVRALKLVTRIGMGLCQGRVCGRAAACLLAAASGREQPLEGFANRQIVLPVPLGTVAERGTPQ</sequence>
<dbReference type="CDD" id="cd19946">
    <property type="entry name" value="GlpA-like_Fer2_BFD-like"/>
    <property type="match status" value="1"/>
</dbReference>
<dbReference type="Gene3D" id="1.10.10.1100">
    <property type="entry name" value="BFD-like [2Fe-2S]-binding domain"/>
    <property type="match status" value="1"/>
</dbReference>
<keyword evidence="1" id="KW-0560">Oxidoreductase</keyword>
<feature type="domain" description="FAD/NAD(P)-binding" evidence="4">
    <location>
        <begin position="9"/>
        <end position="359"/>
    </location>
</feature>
<dbReference type="InterPro" id="IPR023753">
    <property type="entry name" value="FAD/NAD-binding_dom"/>
</dbReference>
<dbReference type="PANTHER" id="PTHR42949:SF3">
    <property type="entry name" value="ANAEROBIC GLYCEROL-3-PHOSPHATE DEHYDROGENASE SUBUNIT B"/>
    <property type="match status" value="1"/>
</dbReference>
<dbReference type="EMBL" id="JADBEB010000001">
    <property type="protein sequence ID" value="MBE1491653.1"/>
    <property type="molecule type" value="Genomic_DNA"/>
</dbReference>
<dbReference type="RefSeq" id="WP_192770687.1">
    <property type="nucleotide sequence ID" value="NZ_JADBEB010000001.1"/>
</dbReference>
<dbReference type="PRINTS" id="PR00411">
    <property type="entry name" value="PNDRDTASEI"/>
</dbReference>
<dbReference type="InterPro" id="IPR041854">
    <property type="entry name" value="BFD-like_2Fe2S-bd_dom_sf"/>
</dbReference>
<feature type="region of interest" description="Disordered" evidence="2">
    <location>
        <begin position="87"/>
        <end position="127"/>
    </location>
</feature>
<dbReference type="InterPro" id="IPR036188">
    <property type="entry name" value="FAD/NAD-bd_sf"/>
</dbReference>
<evidence type="ECO:0000256" key="2">
    <source>
        <dbReference type="SAM" id="MobiDB-lite"/>
    </source>
</evidence>
<evidence type="ECO:0000259" key="4">
    <source>
        <dbReference type="Pfam" id="PF07992"/>
    </source>
</evidence>
<feature type="compositionally biased region" description="Gly residues" evidence="2">
    <location>
        <begin position="113"/>
        <end position="127"/>
    </location>
</feature>
<evidence type="ECO:0000313" key="5">
    <source>
        <dbReference type="EMBL" id="MBE1491653.1"/>
    </source>
</evidence>